<gene>
    <name evidence="2" type="ORF">KF715C_pC640</name>
</gene>
<dbReference type="Pfam" id="PF01381">
    <property type="entry name" value="HTH_3"/>
    <property type="match status" value="1"/>
</dbReference>
<dbReference type="InterPro" id="IPR001387">
    <property type="entry name" value="Cro/C1-type_HTH"/>
</dbReference>
<accession>A0A1L7NPX7</accession>
<dbReference type="SMART" id="SM00530">
    <property type="entry name" value="HTH_XRE"/>
    <property type="match status" value="1"/>
</dbReference>
<evidence type="ECO:0000259" key="1">
    <source>
        <dbReference type="PROSITE" id="PS50943"/>
    </source>
</evidence>
<dbReference type="Gene3D" id="1.10.260.40">
    <property type="entry name" value="lambda repressor-like DNA-binding domains"/>
    <property type="match status" value="1"/>
</dbReference>
<dbReference type="Proteomes" id="UP000218731">
    <property type="component" value="Plasmid pKF715C"/>
</dbReference>
<proteinExistence type="predicted"/>
<reference evidence="2 3" key="1">
    <citation type="submission" date="2015-11" db="EMBL/GenBank/DDBJ databases">
        <title>Complete genome sequencing of a biphenyl-degrading bacterium, Pseudomonas putida KF715 (=NBRC110667).</title>
        <authorList>
            <person name="Suenaga H."/>
            <person name="Fujihara N."/>
            <person name="Watanabe T."/>
            <person name="Hirose J."/>
            <person name="Kimura N."/>
            <person name="Yamazoe A."/>
            <person name="Hosoyama A."/>
            <person name="Shimodaira J."/>
            <person name="Furukawa K."/>
        </authorList>
    </citation>
    <scope>NUCLEOTIDE SEQUENCE [LARGE SCALE GENOMIC DNA]</scope>
    <source>
        <strain evidence="2 3">KF715</strain>
        <plasmid evidence="3">Plasmid pkf715c dna</plasmid>
    </source>
</reference>
<dbReference type="EMBL" id="AP015032">
    <property type="protein sequence ID" value="BAW27497.1"/>
    <property type="molecule type" value="Genomic_DNA"/>
</dbReference>
<sequence>MGTVELMGSALVIQPLFETILYKVELSRIAARSDKLQLERFADGAWSTVEIYYEEEPALLQWVEEEAKRLAPEDYQWWEERLAFAPRPTQPQRISRLVRQIMSKFDMTQASVADRVGVTRQTLSNYCEGRGKGSGVTLELALEALLARPVFGVAEDSQE</sequence>
<organism evidence="2 3">
    <name type="scientific">Pseudomonas putida</name>
    <name type="common">Arthrobacter siderocapsulatus</name>
    <dbReference type="NCBI Taxonomy" id="303"/>
    <lineage>
        <taxon>Bacteria</taxon>
        <taxon>Pseudomonadati</taxon>
        <taxon>Pseudomonadota</taxon>
        <taxon>Gammaproteobacteria</taxon>
        <taxon>Pseudomonadales</taxon>
        <taxon>Pseudomonadaceae</taxon>
        <taxon>Pseudomonas</taxon>
    </lineage>
</organism>
<dbReference type="SUPFAM" id="SSF47413">
    <property type="entry name" value="lambda repressor-like DNA-binding domains"/>
    <property type="match status" value="1"/>
</dbReference>
<evidence type="ECO:0000313" key="2">
    <source>
        <dbReference type="EMBL" id="BAW27497.1"/>
    </source>
</evidence>
<dbReference type="AlphaFoldDB" id="A0A1L7NPX7"/>
<dbReference type="CDD" id="cd00093">
    <property type="entry name" value="HTH_XRE"/>
    <property type="match status" value="1"/>
</dbReference>
<dbReference type="GO" id="GO:0003677">
    <property type="term" value="F:DNA binding"/>
    <property type="evidence" value="ECO:0007669"/>
    <property type="project" value="InterPro"/>
</dbReference>
<keyword evidence="2" id="KW-0614">Plasmid</keyword>
<dbReference type="PROSITE" id="PS50943">
    <property type="entry name" value="HTH_CROC1"/>
    <property type="match status" value="1"/>
</dbReference>
<feature type="domain" description="HTH cro/C1-type" evidence="1">
    <location>
        <begin position="98"/>
        <end position="126"/>
    </location>
</feature>
<geneLocation type="plasmid" evidence="3">
    <name>pkf715c dna</name>
</geneLocation>
<evidence type="ECO:0000313" key="3">
    <source>
        <dbReference type="Proteomes" id="UP000218731"/>
    </source>
</evidence>
<name>A0A1L7NPX7_PSEPU</name>
<dbReference type="InterPro" id="IPR010982">
    <property type="entry name" value="Lambda_DNA-bd_dom_sf"/>
</dbReference>
<protein>
    <recommendedName>
        <fullName evidence="1">HTH cro/C1-type domain-containing protein</fullName>
    </recommendedName>
</protein>